<organism evidence="4 5">
    <name type="scientific">Bacillus seohaeanensis</name>
    <dbReference type="NCBI Taxonomy" id="284580"/>
    <lineage>
        <taxon>Bacteria</taxon>
        <taxon>Bacillati</taxon>
        <taxon>Bacillota</taxon>
        <taxon>Bacilli</taxon>
        <taxon>Bacillales</taxon>
        <taxon>Bacillaceae</taxon>
        <taxon>Bacillus</taxon>
    </lineage>
</organism>
<dbReference type="InterPro" id="IPR004843">
    <property type="entry name" value="Calcineurin-like_PHP"/>
</dbReference>
<dbReference type="InterPro" id="IPR029052">
    <property type="entry name" value="Metallo-depent_PP-like"/>
</dbReference>
<dbReference type="Proteomes" id="UP001597506">
    <property type="component" value="Unassembled WGS sequence"/>
</dbReference>
<accession>A0ABW5RKR5</accession>
<dbReference type="PROSITE" id="PS51272">
    <property type="entry name" value="SLH"/>
    <property type="match status" value="1"/>
</dbReference>
<dbReference type="SUPFAM" id="SSF55816">
    <property type="entry name" value="5'-nucleotidase (syn. UDP-sugar hydrolase), C-terminal domain"/>
    <property type="match status" value="1"/>
</dbReference>
<evidence type="ECO:0000259" key="3">
    <source>
        <dbReference type="PROSITE" id="PS51272"/>
    </source>
</evidence>
<dbReference type="InterPro" id="IPR006179">
    <property type="entry name" value="5_nucleotidase/apyrase"/>
</dbReference>
<proteinExistence type="inferred from homology"/>
<sequence length="710" mass="76842">MTNKSYRKLLATATTTTLVASAFAPVVSADAKEFTDVPDRYTDAVNFLVSKGAKGLTESQFGTEKFIKRVDAAILLANVLDLDTANAPESGFTDVPKRAEGAVNALKAANITNGKTATSFGSESNITRGELALWIQRGYGLVGTAELSFTDVKETYEPAVKMLVANNITKGVSQTQFGIEHPAKRGDYATFLHKATQAKELQEEAFNLSIMHTNDTHGHIEDIAKRATAIEKIRAKKPDSLLLDAGDVFSGTLYFNEFLGQADLKFMNYLEYDAMTFGNHEFDLGASENGHKALADFVKGAEFPFVSANVDFSKDDLFTGLQHSEISKEATDGQIYNGIVKEIDGEKVGIFGLTTEETPDISSTGNVEFSSYIEKATETVQAFKDQGINKIIALTHIGYDDSLEFDNDLELAKQVEGIDVIVGGHTHSTLEEPTVNEDGDEPTIIVQTGEYGKALGTLDVIFDEGGVVTNYGGKLISVADQEADAEVLEMLKPYSDQVDAIKDQSIEVKAVSSLDGARENVRTKETNLGNLITDGMLAKAKTINPDTVVALTNGGGIRESIDEGDITMGEILTVMPFGNSLGIMNLTGKEIKEALEHSVSQAPNANGAFLQMSGLKFTYDSSKPAGERVISAEVNNGTDYATLDEDASYFVATNTFTAKGGDGYDMFKKAYDEGRVSEPGYVDYEMFTEYLQTLETVDPAVEDRIVDINE</sequence>
<evidence type="ECO:0000313" key="4">
    <source>
        <dbReference type="EMBL" id="MFD2679271.1"/>
    </source>
</evidence>
<dbReference type="SUPFAM" id="SSF56300">
    <property type="entry name" value="Metallo-dependent phosphatases"/>
    <property type="match status" value="1"/>
</dbReference>
<dbReference type="PANTHER" id="PTHR11575:SF24">
    <property type="entry name" value="5'-NUCLEOTIDASE"/>
    <property type="match status" value="1"/>
</dbReference>
<dbReference type="Pfam" id="PF02872">
    <property type="entry name" value="5_nucleotid_C"/>
    <property type="match status" value="1"/>
</dbReference>
<gene>
    <name evidence="4" type="ORF">ACFSUL_00745</name>
</gene>
<keyword evidence="2" id="KW-0378">Hydrolase</keyword>
<dbReference type="InterPro" id="IPR001119">
    <property type="entry name" value="SLH_dom"/>
</dbReference>
<dbReference type="PANTHER" id="PTHR11575">
    <property type="entry name" value="5'-NUCLEOTIDASE-RELATED"/>
    <property type="match status" value="1"/>
</dbReference>
<comment type="caution">
    <text evidence="4">The sequence shown here is derived from an EMBL/GenBank/DDBJ whole genome shotgun (WGS) entry which is preliminary data.</text>
</comment>
<feature type="chain" id="PRO_5044998023" evidence="2">
    <location>
        <begin position="25"/>
        <end position="710"/>
    </location>
</feature>
<dbReference type="RefSeq" id="WP_377931775.1">
    <property type="nucleotide sequence ID" value="NZ_JBHUMF010000002.1"/>
</dbReference>
<evidence type="ECO:0000313" key="5">
    <source>
        <dbReference type="Proteomes" id="UP001597506"/>
    </source>
</evidence>
<keyword evidence="5" id="KW-1185">Reference proteome</keyword>
<evidence type="ECO:0000256" key="2">
    <source>
        <dbReference type="RuleBase" id="RU362119"/>
    </source>
</evidence>
<keyword evidence="1 2" id="KW-0732">Signal</keyword>
<name>A0ABW5RKR5_9BACI</name>
<dbReference type="EMBL" id="JBHUMF010000002">
    <property type="protein sequence ID" value="MFD2679271.1"/>
    <property type="molecule type" value="Genomic_DNA"/>
</dbReference>
<dbReference type="Pfam" id="PF00395">
    <property type="entry name" value="SLH"/>
    <property type="match status" value="2"/>
</dbReference>
<keyword evidence="2" id="KW-0547">Nucleotide-binding</keyword>
<dbReference type="InterPro" id="IPR008334">
    <property type="entry name" value="5'-Nucleotdase_C"/>
</dbReference>
<dbReference type="Gene3D" id="3.90.780.10">
    <property type="entry name" value="5'-Nucleotidase, C-terminal domain"/>
    <property type="match status" value="1"/>
</dbReference>
<feature type="signal peptide" evidence="2">
    <location>
        <begin position="1"/>
        <end position="24"/>
    </location>
</feature>
<protein>
    <submittedName>
        <fullName evidence="4">5'-nucleotidase C-terminal domain-containing protein</fullName>
    </submittedName>
</protein>
<feature type="domain" description="SLH" evidence="3">
    <location>
        <begin position="86"/>
        <end position="149"/>
    </location>
</feature>
<dbReference type="InterPro" id="IPR006146">
    <property type="entry name" value="5'-Nucleotdase_CS"/>
</dbReference>
<dbReference type="Pfam" id="PF00149">
    <property type="entry name" value="Metallophos"/>
    <property type="match status" value="1"/>
</dbReference>
<dbReference type="InterPro" id="IPR036907">
    <property type="entry name" value="5'-Nucleotdase_C_sf"/>
</dbReference>
<dbReference type="PROSITE" id="PS00785">
    <property type="entry name" value="5_NUCLEOTIDASE_1"/>
    <property type="match status" value="1"/>
</dbReference>
<evidence type="ECO:0000256" key="1">
    <source>
        <dbReference type="ARBA" id="ARBA00022729"/>
    </source>
</evidence>
<comment type="similarity">
    <text evidence="2">Belongs to the 5'-nucleotidase family.</text>
</comment>
<dbReference type="Gene3D" id="3.60.21.10">
    <property type="match status" value="1"/>
</dbReference>
<reference evidence="5" key="1">
    <citation type="journal article" date="2019" name="Int. J. Syst. Evol. Microbiol.">
        <title>The Global Catalogue of Microorganisms (GCM) 10K type strain sequencing project: providing services to taxonomists for standard genome sequencing and annotation.</title>
        <authorList>
            <consortium name="The Broad Institute Genomics Platform"/>
            <consortium name="The Broad Institute Genome Sequencing Center for Infectious Disease"/>
            <person name="Wu L."/>
            <person name="Ma J."/>
        </authorList>
    </citation>
    <scope>NUCLEOTIDE SEQUENCE [LARGE SCALE GENOMIC DNA]</scope>
    <source>
        <strain evidence="5">KCTC 3913</strain>
    </source>
</reference>
<dbReference type="PRINTS" id="PR01607">
    <property type="entry name" value="APYRASEFAMLY"/>
</dbReference>